<feature type="compositionally biased region" description="Polar residues" evidence="1">
    <location>
        <begin position="332"/>
        <end position="344"/>
    </location>
</feature>
<sequence length="513" mass="52854">MTSPYEGSEYVADHERSAYEQAREDNRDLDGKLFGLGNVIAEVKSLAEARNAASEYARQQAAELSANQELRERPAALGGTHYLSFEHKELDRFVKENFDPGAVHDVGRIYHGHGQTLIDFSNRIRQAATKTEETWKGQAGDAMRAHVTGVADRMGSSGQAAQLTANQMGMQAEAAERARYSMPEVVEFDLGKEMAGVAASGDPFTMISRVNDMVEKHEKSQAAHAEAAQVMQTMEGSFGEAAAGTPSFAPPPPPPIEPTNCELRSEYKPTSTFKEPNETSSTTSSTTSTTSTSTHNTTGTPATTQSSWARVGTDDPTSFTRDTTGRPTTTTPEWLQHTNTSRPGNSDMRWNEKTGQWERRNPYNGRWAPVPPGQQPGRGGPPTGAGRGAPGTGGGRAGGGGAGGGAGSGGGRGAGGGVGAGGRVGGVGAGGQLGAGGRAGAGALGGVGAGGSATGSGSGSGRGGGAMGGGAAGRGGQGDSEEDQEHQNKYMVETDEAWDDLGLPQVAPPVFGE</sequence>
<feature type="compositionally biased region" description="Gly residues" evidence="1">
    <location>
        <begin position="376"/>
        <end position="478"/>
    </location>
</feature>
<gene>
    <name evidence="2" type="ORF">GCM10009533_69420</name>
</gene>
<feature type="region of interest" description="Disordered" evidence="1">
    <location>
        <begin position="239"/>
        <end position="513"/>
    </location>
</feature>
<reference evidence="2 3" key="1">
    <citation type="journal article" date="2019" name="Int. J. Syst. Evol. Microbiol.">
        <title>The Global Catalogue of Microorganisms (GCM) 10K type strain sequencing project: providing services to taxonomists for standard genome sequencing and annotation.</title>
        <authorList>
            <consortium name="The Broad Institute Genomics Platform"/>
            <consortium name="The Broad Institute Genome Sequencing Center for Infectious Disease"/>
            <person name="Wu L."/>
            <person name="Ma J."/>
        </authorList>
    </citation>
    <scope>NUCLEOTIDE SEQUENCE [LARGE SCALE GENOMIC DNA]</scope>
    <source>
        <strain evidence="2 3">JCM 10303</strain>
    </source>
</reference>
<feature type="compositionally biased region" description="Basic and acidic residues" evidence="1">
    <location>
        <begin position="349"/>
        <end position="361"/>
    </location>
</feature>
<keyword evidence="3" id="KW-1185">Reference proteome</keyword>
<accession>A0ABN1EC82</accession>
<organism evidence="2 3">
    <name type="scientific">Saccharopolyspora erythraea</name>
    <name type="common">Streptomyces erythraeus</name>
    <dbReference type="NCBI Taxonomy" id="1836"/>
    <lineage>
        <taxon>Bacteria</taxon>
        <taxon>Bacillati</taxon>
        <taxon>Actinomycetota</taxon>
        <taxon>Actinomycetes</taxon>
        <taxon>Pseudonocardiales</taxon>
        <taxon>Pseudonocardiaceae</taxon>
        <taxon>Saccharopolyspora</taxon>
    </lineage>
</organism>
<feature type="compositionally biased region" description="Low complexity" evidence="1">
    <location>
        <begin position="317"/>
        <end position="331"/>
    </location>
</feature>
<evidence type="ECO:0000313" key="3">
    <source>
        <dbReference type="Proteomes" id="UP001500729"/>
    </source>
</evidence>
<evidence type="ECO:0000313" key="2">
    <source>
        <dbReference type="EMBL" id="GAA0563150.1"/>
    </source>
</evidence>
<protein>
    <recommendedName>
        <fullName evidence="4">PPE family protein</fullName>
    </recommendedName>
</protein>
<evidence type="ECO:0008006" key="4">
    <source>
        <dbReference type="Google" id="ProtNLM"/>
    </source>
</evidence>
<dbReference type="Proteomes" id="UP001500729">
    <property type="component" value="Unassembled WGS sequence"/>
</dbReference>
<dbReference type="Gene3D" id="1.20.1260.20">
    <property type="entry name" value="PPE superfamily"/>
    <property type="match status" value="1"/>
</dbReference>
<dbReference type="RefSeq" id="WP_009949357.1">
    <property type="nucleotide sequence ID" value="NZ_BAAAGS010000102.1"/>
</dbReference>
<dbReference type="SUPFAM" id="SSF140459">
    <property type="entry name" value="PE/PPE dimer-like"/>
    <property type="match status" value="1"/>
</dbReference>
<comment type="caution">
    <text evidence="2">The sequence shown here is derived from an EMBL/GenBank/DDBJ whole genome shotgun (WGS) entry which is preliminary data.</text>
</comment>
<dbReference type="EMBL" id="BAAAGS010000102">
    <property type="protein sequence ID" value="GAA0563150.1"/>
    <property type="molecule type" value="Genomic_DNA"/>
</dbReference>
<name>A0ABN1EC82_SACER</name>
<feature type="compositionally biased region" description="Pro residues" evidence="1">
    <location>
        <begin position="248"/>
        <end position="257"/>
    </location>
</feature>
<proteinExistence type="predicted"/>
<dbReference type="InterPro" id="IPR038332">
    <property type="entry name" value="PPE_sf"/>
</dbReference>
<feature type="compositionally biased region" description="Low complexity" evidence="1">
    <location>
        <begin position="279"/>
        <end position="304"/>
    </location>
</feature>
<evidence type="ECO:0000256" key="1">
    <source>
        <dbReference type="SAM" id="MobiDB-lite"/>
    </source>
</evidence>